<feature type="transmembrane region" description="Helical" evidence="2">
    <location>
        <begin position="90"/>
        <end position="112"/>
    </location>
</feature>
<feature type="region of interest" description="Disordered" evidence="1">
    <location>
        <begin position="1"/>
        <end position="20"/>
    </location>
</feature>
<comment type="caution">
    <text evidence="3">The sequence shown here is derived from an EMBL/GenBank/DDBJ whole genome shotgun (WGS) entry which is preliminary data.</text>
</comment>
<feature type="transmembrane region" description="Helical" evidence="2">
    <location>
        <begin position="124"/>
        <end position="144"/>
    </location>
</feature>
<dbReference type="EMBL" id="JBHEZY010000024">
    <property type="protein sequence ID" value="MFC1436028.1"/>
    <property type="molecule type" value="Genomic_DNA"/>
</dbReference>
<evidence type="ECO:0000256" key="2">
    <source>
        <dbReference type="SAM" id="Phobius"/>
    </source>
</evidence>
<evidence type="ECO:0000313" key="3">
    <source>
        <dbReference type="EMBL" id="MFC1436028.1"/>
    </source>
</evidence>
<organism evidence="3 4">
    <name type="scientific">Streptacidiphilus alkalitolerans</name>
    <dbReference type="NCBI Taxonomy" id="3342712"/>
    <lineage>
        <taxon>Bacteria</taxon>
        <taxon>Bacillati</taxon>
        <taxon>Actinomycetota</taxon>
        <taxon>Actinomycetes</taxon>
        <taxon>Kitasatosporales</taxon>
        <taxon>Streptomycetaceae</taxon>
        <taxon>Streptacidiphilus</taxon>
    </lineage>
</organism>
<evidence type="ECO:0000313" key="4">
    <source>
        <dbReference type="Proteomes" id="UP001592530"/>
    </source>
</evidence>
<keyword evidence="2" id="KW-1133">Transmembrane helix</keyword>
<keyword evidence="2" id="KW-0812">Transmembrane</keyword>
<proteinExistence type="predicted"/>
<reference evidence="3 4" key="1">
    <citation type="submission" date="2024-09" db="EMBL/GenBank/DDBJ databases">
        <authorList>
            <person name="Lee S.D."/>
        </authorList>
    </citation>
    <scope>NUCLEOTIDE SEQUENCE [LARGE SCALE GENOMIC DNA]</scope>
    <source>
        <strain evidence="3 4">N1-3</strain>
    </source>
</reference>
<evidence type="ECO:0000256" key="1">
    <source>
        <dbReference type="SAM" id="MobiDB-lite"/>
    </source>
</evidence>
<dbReference type="RefSeq" id="WP_380559441.1">
    <property type="nucleotide sequence ID" value="NZ_JBHEZY010000024.1"/>
</dbReference>
<accession>A0ABV6XCQ9</accession>
<dbReference type="Proteomes" id="UP001592530">
    <property type="component" value="Unassembled WGS sequence"/>
</dbReference>
<gene>
    <name evidence="3" type="ORF">ACEZDB_35885</name>
</gene>
<name>A0ABV6XCQ9_9ACTN</name>
<sequence length="191" mass="19882">MPQQTYPTRPGAPDQLTEPAPMDPAFYEQFYLARAADLQHQDHQLAMALRAQAQQLTPYPQPVYQQPPPYAPQPVQVIHTHTGPSLSPGVVKYCACSVATGAAVALGGWGLGQADHALVDLANLVYSIAALGVVGAVLWCLFGIGGGSSGSGGSGGRRGSGDTYITHNVQQITGRGFLGRATGSITTNNGQ</sequence>
<protein>
    <submittedName>
        <fullName evidence="3">Uncharacterized protein</fullName>
    </submittedName>
</protein>
<keyword evidence="2" id="KW-0472">Membrane</keyword>